<dbReference type="Proteomes" id="UP001623330">
    <property type="component" value="Unassembled WGS sequence"/>
</dbReference>
<keyword evidence="7" id="KW-0325">Glycoprotein</keyword>
<feature type="domain" description="PLA2c" evidence="11">
    <location>
        <begin position="27"/>
        <end position="577"/>
    </location>
</feature>
<protein>
    <recommendedName>
        <fullName evidence="2 9">Lysophospholipase</fullName>
        <ecNumber evidence="2 9">3.1.1.5</ecNumber>
    </recommendedName>
</protein>
<evidence type="ECO:0000256" key="2">
    <source>
        <dbReference type="ARBA" id="ARBA00013274"/>
    </source>
</evidence>
<dbReference type="Gene3D" id="3.40.1090.10">
    <property type="entry name" value="Cytosolic phospholipase A2 catalytic domain"/>
    <property type="match status" value="1"/>
</dbReference>
<dbReference type="InterPro" id="IPR016035">
    <property type="entry name" value="Acyl_Trfase/lysoPLipase"/>
</dbReference>
<evidence type="ECO:0000259" key="11">
    <source>
        <dbReference type="PROSITE" id="PS51210"/>
    </source>
</evidence>
<evidence type="ECO:0000256" key="7">
    <source>
        <dbReference type="ARBA" id="ARBA00023180"/>
    </source>
</evidence>
<evidence type="ECO:0000256" key="5">
    <source>
        <dbReference type="ARBA" id="ARBA00022963"/>
    </source>
</evidence>
<accession>A0ABR4NQ77</accession>
<dbReference type="SUPFAM" id="SSF52151">
    <property type="entry name" value="FabD/lysophospholipase-like"/>
    <property type="match status" value="1"/>
</dbReference>
<proteinExistence type="inferred from homology"/>
<comment type="caution">
    <text evidence="12">The sequence shown here is derived from an EMBL/GenBank/DDBJ whole genome shotgun (WGS) entry which is preliminary data.</text>
</comment>
<dbReference type="PROSITE" id="PS51210">
    <property type="entry name" value="PLA2C"/>
    <property type="match status" value="1"/>
</dbReference>
<evidence type="ECO:0000256" key="3">
    <source>
        <dbReference type="ARBA" id="ARBA00022729"/>
    </source>
</evidence>
<evidence type="ECO:0000256" key="4">
    <source>
        <dbReference type="ARBA" id="ARBA00022801"/>
    </source>
</evidence>
<name>A0ABR4NQ77_9SACH</name>
<dbReference type="Pfam" id="PF01735">
    <property type="entry name" value="PLA2_B"/>
    <property type="match status" value="1"/>
</dbReference>
<keyword evidence="6 8" id="KW-0443">Lipid metabolism</keyword>
<comment type="similarity">
    <text evidence="1 9">Belongs to the lysophospholipase family.</text>
</comment>
<keyword evidence="3 9" id="KW-0732">Signal</keyword>
<dbReference type="InterPro" id="IPR002642">
    <property type="entry name" value="LysoPLipase_cat_dom"/>
</dbReference>
<dbReference type="CDD" id="cd07203">
    <property type="entry name" value="cPLA2_Fungal_PLB"/>
    <property type="match status" value="1"/>
</dbReference>
<keyword evidence="13" id="KW-1185">Reference proteome</keyword>
<feature type="region of interest" description="Disordered" evidence="10">
    <location>
        <begin position="612"/>
        <end position="691"/>
    </location>
</feature>
<organism evidence="12 13">
    <name type="scientific">Nakaseomyces bracarensis</name>
    <dbReference type="NCBI Taxonomy" id="273131"/>
    <lineage>
        <taxon>Eukaryota</taxon>
        <taxon>Fungi</taxon>
        <taxon>Dikarya</taxon>
        <taxon>Ascomycota</taxon>
        <taxon>Saccharomycotina</taxon>
        <taxon>Saccharomycetes</taxon>
        <taxon>Saccharomycetales</taxon>
        <taxon>Saccharomycetaceae</taxon>
        <taxon>Nakaseomyces</taxon>
    </lineage>
</organism>
<dbReference type="PANTHER" id="PTHR10728">
    <property type="entry name" value="CYTOSOLIC PHOSPHOLIPASE A2"/>
    <property type="match status" value="1"/>
</dbReference>
<dbReference type="SMART" id="SM00022">
    <property type="entry name" value="PLAc"/>
    <property type="match status" value="1"/>
</dbReference>
<evidence type="ECO:0000313" key="12">
    <source>
        <dbReference type="EMBL" id="KAL3230250.1"/>
    </source>
</evidence>
<evidence type="ECO:0000313" key="13">
    <source>
        <dbReference type="Proteomes" id="UP001623330"/>
    </source>
</evidence>
<evidence type="ECO:0000256" key="1">
    <source>
        <dbReference type="ARBA" id="ARBA00008780"/>
    </source>
</evidence>
<evidence type="ECO:0000256" key="9">
    <source>
        <dbReference type="RuleBase" id="RU362103"/>
    </source>
</evidence>
<keyword evidence="5 8" id="KW-0442">Lipid degradation</keyword>
<evidence type="ECO:0000256" key="8">
    <source>
        <dbReference type="PROSITE-ProRule" id="PRU00555"/>
    </source>
</evidence>
<evidence type="ECO:0000256" key="10">
    <source>
        <dbReference type="SAM" id="MobiDB-lite"/>
    </source>
</evidence>
<feature type="signal peptide" evidence="9">
    <location>
        <begin position="1"/>
        <end position="16"/>
    </location>
</feature>
<dbReference type="PANTHER" id="PTHR10728:SF33">
    <property type="entry name" value="LYSOPHOSPHOLIPASE 1-RELATED"/>
    <property type="match status" value="1"/>
</dbReference>
<feature type="chain" id="PRO_5044999495" description="Lysophospholipase" evidence="9">
    <location>
        <begin position="17"/>
        <end position="717"/>
    </location>
</feature>
<comment type="catalytic activity">
    <reaction evidence="9">
        <text>a 1-acyl-sn-glycero-3-phosphocholine + H2O = sn-glycerol 3-phosphocholine + a fatty acid + H(+)</text>
        <dbReference type="Rhea" id="RHEA:15177"/>
        <dbReference type="ChEBI" id="CHEBI:15377"/>
        <dbReference type="ChEBI" id="CHEBI:15378"/>
        <dbReference type="ChEBI" id="CHEBI:16870"/>
        <dbReference type="ChEBI" id="CHEBI:28868"/>
        <dbReference type="ChEBI" id="CHEBI:58168"/>
        <dbReference type="EC" id="3.1.1.5"/>
    </reaction>
</comment>
<evidence type="ECO:0000256" key="6">
    <source>
        <dbReference type="ARBA" id="ARBA00023098"/>
    </source>
</evidence>
<gene>
    <name evidence="12" type="ORF">RNJ44_01613</name>
</gene>
<dbReference type="EMBL" id="JBEVYD010000010">
    <property type="protein sequence ID" value="KAL3230250.1"/>
    <property type="molecule type" value="Genomic_DNA"/>
</dbReference>
<keyword evidence="4 8" id="KW-0378">Hydrolase</keyword>
<reference evidence="12 13" key="1">
    <citation type="submission" date="2024-05" db="EMBL/GenBank/DDBJ databases">
        <title>Long read based assembly of the Candida bracarensis genome reveals expanded adhesin content.</title>
        <authorList>
            <person name="Marcet-Houben M."/>
            <person name="Ksiezopolska E."/>
            <person name="Gabaldon T."/>
        </authorList>
    </citation>
    <scope>NUCLEOTIDE SEQUENCE [LARGE SCALE GENOMIC DNA]</scope>
    <source>
        <strain evidence="12 13">CBM6</strain>
    </source>
</reference>
<dbReference type="EC" id="3.1.1.5" evidence="2 9"/>
<sequence>MKFTVAVASLIGAVSALNGTYAPQNVSCPDNANFVRNASEGISDPEKEWLEARNSQTKGALQDFLNRGFANISSDSNISQVWEGDSDLPRIAVAIAGGGYRAMFDGAGAVAAMDNRTDGANEHGLGGLLQATTYLAALSGGNWLTGTLAYNDFISVQEILEQGDAADAIFNISNNFLNPYGNDFGKTLARWTSIGAQVQGKEKAGFNVTITDLWSRALAYAWFPTKTNAGAGITWSSLRDSEMFKNGSMPMPISVADGRYPGTKVINLNATVFEMTPFEIGSWDPSLNTFSDIKYLGTKVSDGKPDNGQCISGFDDASFIMGTSSSLFNLFTMSNDSSMVYEYLNTLSTTLVKGIDEADNDIALYAPNPFKDSNFVDRNYTSSIVDSESLFLVDGGEDGQGIPFVPLVNPARGVDIIFAVDAGTETSENYPAGGSLIATYERQFSKQGKGMAFPYIPDQKTFVNLGLTDRPTFFGCDANNLTDLEYIPPLVVYIPISHYSYNSNVSTFKLAYTYEERVDMIRNAFEATTRNNLTDDSDYMTCVSCAIIRRKQQSENVTLPEECDRCFSRYCWNGTRDETPTTDLDPVNEDPAAISSAIAAVTDNSPIGALLNSGSSSKNSTNSSKSANSTMSSSSGASSSGSASLSRTSISGSASGSASTTASASGSASGSASSSASGSASSTSSPAKANSASSLNSVFSKSVLTAICLGVVAASLV</sequence>